<evidence type="ECO:0000259" key="8">
    <source>
        <dbReference type="SMART" id="SM01194"/>
    </source>
</evidence>
<dbReference type="InterPro" id="IPR058547">
    <property type="entry name" value="Pelota_N"/>
</dbReference>
<dbReference type="GO" id="GO:0046872">
    <property type="term" value="F:metal ion binding"/>
    <property type="evidence" value="ECO:0007669"/>
    <property type="project" value="UniProtKB-KW"/>
</dbReference>
<keyword evidence="5 6" id="KW-0479">Metal-binding</keyword>
<dbReference type="Pfam" id="PF03464">
    <property type="entry name" value="eRF1_2"/>
    <property type="match status" value="1"/>
</dbReference>
<evidence type="ECO:0000256" key="2">
    <source>
        <dbReference type="ARBA" id="ARBA00004496"/>
    </source>
</evidence>
<dbReference type="InterPro" id="IPR038069">
    <property type="entry name" value="Pelota/DOM34_N"/>
</dbReference>
<dbReference type="InterPro" id="IPR042226">
    <property type="entry name" value="eFR1_2_sf"/>
</dbReference>
<dbReference type="GO" id="GO:0070481">
    <property type="term" value="P:nuclear-transcribed mRNA catabolic process, non-stop decay"/>
    <property type="evidence" value="ECO:0007669"/>
    <property type="project" value="InterPro"/>
</dbReference>
<dbReference type="FunFam" id="2.30.30.870:FF:000001">
    <property type="entry name" value="Protein pelota homolog"/>
    <property type="match status" value="1"/>
</dbReference>
<dbReference type="GO" id="GO:0070651">
    <property type="term" value="P:nonfunctional rRNA decay"/>
    <property type="evidence" value="ECO:0007669"/>
    <property type="project" value="TreeGrafter"/>
</dbReference>
<dbReference type="GO" id="GO:0071025">
    <property type="term" value="P:RNA surveillance"/>
    <property type="evidence" value="ECO:0007669"/>
    <property type="project" value="InterPro"/>
</dbReference>
<name>A0A6B2L5J6_9EUKA</name>
<dbReference type="InterPro" id="IPR004405">
    <property type="entry name" value="TF_pelota"/>
</dbReference>
<dbReference type="InterPro" id="IPR005140">
    <property type="entry name" value="eRF1_Pelota-like_N"/>
</dbReference>
<dbReference type="Gene3D" id="2.30.30.870">
    <property type="entry name" value="Pelota, domain A"/>
    <property type="match status" value="1"/>
</dbReference>
<dbReference type="InterPro" id="IPR005141">
    <property type="entry name" value="eRF1_2"/>
</dbReference>
<dbReference type="SUPFAM" id="SSF53137">
    <property type="entry name" value="Translational machinery components"/>
    <property type="match status" value="1"/>
</dbReference>
<dbReference type="SUPFAM" id="SSF159065">
    <property type="entry name" value="Dom34/Pelota N-terminal domain-like"/>
    <property type="match status" value="1"/>
</dbReference>
<evidence type="ECO:0000256" key="4">
    <source>
        <dbReference type="ARBA" id="ARBA00022490"/>
    </source>
</evidence>
<dbReference type="AlphaFoldDB" id="A0A6B2L5J6"/>
<evidence type="ECO:0000313" key="9">
    <source>
        <dbReference type="EMBL" id="NDV32244.1"/>
    </source>
</evidence>
<accession>A0A6B2L5J6</accession>
<dbReference type="SUPFAM" id="SSF55315">
    <property type="entry name" value="L30e-like"/>
    <property type="match status" value="1"/>
</dbReference>
<evidence type="ECO:0000256" key="7">
    <source>
        <dbReference type="SAM" id="MobiDB-lite"/>
    </source>
</evidence>
<comment type="similarity">
    <text evidence="3 6">Belongs to the eukaryotic release factor 1 family. Pelota subfamily.</text>
</comment>
<evidence type="ECO:0000256" key="5">
    <source>
        <dbReference type="ARBA" id="ARBA00022723"/>
    </source>
</evidence>
<dbReference type="EMBL" id="GIBP01003275">
    <property type="protein sequence ID" value="NDV32244.1"/>
    <property type="molecule type" value="Transcribed_RNA"/>
</dbReference>
<protein>
    <recommendedName>
        <fullName evidence="6">Protein pelota homolog</fullName>
    </recommendedName>
</protein>
<dbReference type="Gene3D" id="3.30.420.60">
    <property type="entry name" value="eRF1 domain 2"/>
    <property type="match status" value="1"/>
</dbReference>
<dbReference type="InterPro" id="IPR029064">
    <property type="entry name" value="Ribosomal_eL30-like_sf"/>
</dbReference>
<evidence type="ECO:0000256" key="6">
    <source>
        <dbReference type="RuleBase" id="RU362019"/>
    </source>
</evidence>
<comment type="subcellular location">
    <subcellularLocation>
        <location evidence="2 6">Cytoplasm</location>
    </subcellularLocation>
</comment>
<feature type="region of interest" description="Disordered" evidence="7">
    <location>
        <begin position="373"/>
        <end position="410"/>
    </location>
</feature>
<dbReference type="NCBIfam" id="TIGR00111">
    <property type="entry name" value="pelota"/>
    <property type="match status" value="1"/>
</dbReference>
<dbReference type="FunFam" id="3.30.1330.30:FF:000008">
    <property type="entry name" value="Protein pelota homolog"/>
    <property type="match status" value="1"/>
</dbReference>
<sequence length="410" mass="46415">MKLLGQEIDKKTGAGWIKLQPEESEDLWHIFNLIFRGDFIRTSTYRKIVNVGVTGSTSTKERRRVNLTIEVEKVHFDPNDGVLRLSGKNVQENEFVRMGASHTLQLELDKPFTLQKDYWDPISMERVSEACDASKRAEVVALMIDEGLANLVLVTESMSITRAHINTPIPRKRKQSQSGHEKAMERFFLTVYDSFVRCIDFSVVKCIIIAGPGFVKDQYLKFMINHAIQKENKLISDNKSKILLITASSAHKYSLKEVLNDKLVLEKVQDTKAAKEVQILNRFYSILQTESTRATYGFSAVYKANAQNAIEILMISDNLFRSNDISTRKMYVALTESVKGNGGDVRVFSSLHVSGEQLAKFAGVAAILRFPIPDLENEDDEEDYSSDDEGEDIPPPDQNIPTYDDEDTDE</sequence>
<feature type="compositionally biased region" description="Acidic residues" evidence="7">
    <location>
        <begin position="375"/>
        <end position="394"/>
    </location>
</feature>
<evidence type="ECO:0000256" key="3">
    <source>
        <dbReference type="ARBA" id="ARBA00009504"/>
    </source>
</evidence>
<dbReference type="GO" id="GO:0032790">
    <property type="term" value="P:ribosome disassembly"/>
    <property type="evidence" value="ECO:0007669"/>
    <property type="project" value="TreeGrafter"/>
</dbReference>
<keyword evidence="4 6" id="KW-0963">Cytoplasm</keyword>
<dbReference type="Gene3D" id="3.30.1330.30">
    <property type="match status" value="1"/>
</dbReference>
<dbReference type="PANTHER" id="PTHR10853:SF0">
    <property type="entry name" value="PROTEIN PELOTA HOMOLOG"/>
    <property type="match status" value="1"/>
</dbReference>
<dbReference type="GO" id="GO:0005737">
    <property type="term" value="C:cytoplasm"/>
    <property type="evidence" value="ECO:0007669"/>
    <property type="project" value="UniProtKB-SubCell"/>
</dbReference>
<reference evidence="9" key="1">
    <citation type="journal article" date="2020" name="J. Eukaryot. Microbiol.">
        <title>De novo Sequencing, Assembly and Annotation of the Transcriptome for the Free-Living Testate Amoeba Arcella intermedia.</title>
        <authorList>
            <person name="Ribeiro G.M."/>
            <person name="Porfirio-Sousa A.L."/>
            <person name="Maurer-Alcala X.X."/>
            <person name="Katz L.A."/>
            <person name="Lahr D.J.G."/>
        </authorList>
    </citation>
    <scope>NUCLEOTIDE SEQUENCE</scope>
</reference>
<organism evidence="9">
    <name type="scientific">Arcella intermedia</name>
    <dbReference type="NCBI Taxonomy" id="1963864"/>
    <lineage>
        <taxon>Eukaryota</taxon>
        <taxon>Amoebozoa</taxon>
        <taxon>Tubulinea</taxon>
        <taxon>Elardia</taxon>
        <taxon>Arcellinida</taxon>
        <taxon>Sphaerothecina</taxon>
        <taxon>Arcellidae</taxon>
        <taxon>Arcella</taxon>
    </lineage>
</organism>
<proteinExistence type="inferred from homology"/>
<dbReference type="InterPro" id="IPR005142">
    <property type="entry name" value="eRF1_3"/>
</dbReference>
<dbReference type="Pfam" id="PF26356">
    <property type="entry name" value="Pelota_N"/>
    <property type="match status" value="1"/>
</dbReference>
<comment type="cofactor">
    <cofactor evidence="1 6">
        <name>a divalent metal cation</name>
        <dbReference type="ChEBI" id="CHEBI:60240"/>
    </cofactor>
</comment>
<comment type="function">
    <text evidence="6">Component of the Pelota-HBS1L complex, a complex that recognizes stalled ribosomes and triggers the No-Go Decay (NGD) pathway. In the Pelota-HBS1L complex, pelo recognizes ribosomes stalled at the 3' end of an mRNA and engages stalled ribosomes by destabilizing mRNA in the mRNA channel.</text>
</comment>
<dbReference type="SMART" id="SM01194">
    <property type="entry name" value="eRF1_1"/>
    <property type="match status" value="1"/>
</dbReference>
<evidence type="ECO:0000256" key="1">
    <source>
        <dbReference type="ARBA" id="ARBA00001968"/>
    </source>
</evidence>
<dbReference type="PANTHER" id="PTHR10853">
    <property type="entry name" value="PELOTA"/>
    <property type="match status" value="1"/>
</dbReference>
<dbReference type="GO" id="GO:0070966">
    <property type="term" value="P:nuclear-transcribed mRNA catabolic process, no-go decay"/>
    <property type="evidence" value="ECO:0007669"/>
    <property type="project" value="InterPro"/>
</dbReference>
<dbReference type="Pfam" id="PF03465">
    <property type="entry name" value="eRF1_3"/>
    <property type="match status" value="1"/>
</dbReference>
<feature type="domain" description="eRF1/Pelota-like N-terminal" evidence="8">
    <location>
        <begin position="1"/>
        <end position="132"/>
    </location>
</feature>